<dbReference type="InterPro" id="IPR055170">
    <property type="entry name" value="GFO_IDH_MocA-like_dom"/>
</dbReference>
<dbReference type="CDD" id="cd23763">
    <property type="entry name" value="ASKHA_ATPase_ROK"/>
    <property type="match status" value="1"/>
</dbReference>
<reference evidence="5 6" key="1">
    <citation type="submission" date="2018-11" db="EMBL/GenBank/DDBJ databases">
        <title>Genomes From Bacteria Associated with the Canine Oral Cavity: a Test Case for Automated Genome-Based Taxonomic Assignment.</title>
        <authorList>
            <person name="Coil D.A."/>
            <person name="Jospin G."/>
            <person name="Darling A.E."/>
            <person name="Wallis C."/>
            <person name="Davis I.J."/>
            <person name="Harris S."/>
            <person name="Eisen J.A."/>
            <person name="Holcombe L.J."/>
            <person name="O'Flynn C."/>
        </authorList>
    </citation>
    <scope>NUCLEOTIDE SEQUENCE [LARGE SCALE GENOMIC DNA]</scope>
    <source>
        <strain evidence="5 6">OH2822_COT-296</strain>
    </source>
</reference>
<dbReference type="GO" id="GO:0003677">
    <property type="term" value="F:DNA binding"/>
    <property type="evidence" value="ECO:0007669"/>
    <property type="project" value="InterPro"/>
</dbReference>
<dbReference type="OrthoDB" id="103047at2"/>
<gene>
    <name evidence="5" type="ORF">EII35_06920</name>
</gene>
<dbReference type="EMBL" id="RQYT01000011">
    <property type="protein sequence ID" value="RRD49882.1"/>
    <property type="molecule type" value="Genomic_DNA"/>
</dbReference>
<proteinExistence type="inferred from homology"/>
<comment type="caution">
    <text evidence="5">The sequence shown here is derived from an EMBL/GenBank/DDBJ whole genome shotgun (WGS) entry which is preliminary data.</text>
</comment>
<dbReference type="Pfam" id="PF00480">
    <property type="entry name" value="ROK"/>
    <property type="match status" value="1"/>
</dbReference>
<dbReference type="InterPro" id="IPR036388">
    <property type="entry name" value="WH-like_DNA-bd_sf"/>
</dbReference>
<feature type="domain" description="HTH iclR-type" evidence="3">
    <location>
        <begin position="11"/>
        <end position="57"/>
    </location>
</feature>
<dbReference type="GO" id="GO:0000166">
    <property type="term" value="F:nucleotide binding"/>
    <property type="evidence" value="ECO:0007669"/>
    <property type="project" value="InterPro"/>
</dbReference>
<dbReference type="SUPFAM" id="SSF46785">
    <property type="entry name" value="Winged helix' DNA-binding domain"/>
    <property type="match status" value="1"/>
</dbReference>
<dbReference type="InterPro" id="IPR005471">
    <property type="entry name" value="Tscrpt_reg_IclR_N"/>
</dbReference>
<evidence type="ECO:0000259" key="4">
    <source>
        <dbReference type="Pfam" id="PF22725"/>
    </source>
</evidence>
<evidence type="ECO:0000313" key="5">
    <source>
        <dbReference type="EMBL" id="RRD49882.1"/>
    </source>
</evidence>
<dbReference type="Proteomes" id="UP000280935">
    <property type="component" value="Unassembled WGS sequence"/>
</dbReference>
<dbReference type="Gene3D" id="3.30.360.10">
    <property type="entry name" value="Dihydrodipicolinate Reductase, domain 2"/>
    <property type="match status" value="1"/>
</dbReference>
<accession>A0A3P1WTE1</accession>
<feature type="domain" description="Gfo/Idh/MocA-like oxidoreductase N-terminal" evidence="2">
    <location>
        <begin position="372"/>
        <end position="492"/>
    </location>
</feature>
<evidence type="ECO:0000313" key="6">
    <source>
        <dbReference type="Proteomes" id="UP000280935"/>
    </source>
</evidence>
<dbReference type="InterPro" id="IPR000683">
    <property type="entry name" value="Gfo/Idh/MocA-like_OxRdtase_N"/>
</dbReference>
<dbReference type="Pfam" id="PF09339">
    <property type="entry name" value="HTH_IclR"/>
    <property type="match status" value="1"/>
</dbReference>
<evidence type="ECO:0000259" key="2">
    <source>
        <dbReference type="Pfam" id="PF01408"/>
    </source>
</evidence>
<protein>
    <submittedName>
        <fullName evidence="5">ROK family protein</fullName>
    </submittedName>
</protein>
<dbReference type="AlphaFoldDB" id="A0A3P1WTE1"/>
<dbReference type="GO" id="GO:0006355">
    <property type="term" value="P:regulation of DNA-templated transcription"/>
    <property type="evidence" value="ECO:0007669"/>
    <property type="project" value="InterPro"/>
</dbReference>
<organism evidence="5 6">
    <name type="scientific">Arachnia propionica</name>
    <dbReference type="NCBI Taxonomy" id="1750"/>
    <lineage>
        <taxon>Bacteria</taxon>
        <taxon>Bacillati</taxon>
        <taxon>Actinomycetota</taxon>
        <taxon>Actinomycetes</taxon>
        <taxon>Propionibacteriales</taxon>
        <taxon>Propionibacteriaceae</taxon>
        <taxon>Arachnia</taxon>
    </lineage>
</organism>
<comment type="similarity">
    <text evidence="1">Belongs to the ROK (NagC/XylR) family.</text>
</comment>
<dbReference type="Gene3D" id="1.10.10.10">
    <property type="entry name" value="Winged helix-like DNA-binding domain superfamily/Winged helix DNA-binding domain"/>
    <property type="match status" value="1"/>
</dbReference>
<dbReference type="Gene3D" id="3.30.420.40">
    <property type="match status" value="2"/>
</dbReference>
<dbReference type="SUPFAM" id="SSF55347">
    <property type="entry name" value="Glyceraldehyde-3-phosphate dehydrogenase-like, C-terminal domain"/>
    <property type="match status" value="1"/>
</dbReference>
<name>A0A3P1WTE1_9ACTN</name>
<dbReference type="InterPro" id="IPR051317">
    <property type="entry name" value="Gfo/Idh/MocA_oxidoreduct"/>
</dbReference>
<dbReference type="RefSeq" id="WP_125227732.1">
    <property type="nucleotide sequence ID" value="NZ_RQYT01000011.1"/>
</dbReference>
<dbReference type="InterPro" id="IPR036390">
    <property type="entry name" value="WH_DNA-bd_sf"/>
</dbReference>
<evidence type="ECO:0000256" key="1">
    <source>
        <dbReference type="ARBA" id="ARBA00006479"/>
    </source>
</evidence>
<dbReference type="Pfam" id="PF01408">
    <property type="entry name" value="GFO_IDH_MocA"/>
    <property type="match status" value="1"/>
</dbReference>
<sequence length="759" mass="81942">MSPPNPSARAERLARVYDALVANPGSTVTALVKATGLSRPTITGLLETLRHQGLVRTLGSEVGIGRPAETWATDPTAGVVIGVDLLQCSALAATARLDGKLTTVEFRPDVSTDRKRRLDTLTEIINQQIVANQPATVHGIVISTTGTIDPDGRIKRSDAVPEWEGMELGAKVAERIGISVRVENDVNTAAFGEFAIRCTAGDLTPDADLLYIALSRGIVTGLVLGGQLHRGHHQDAGEVGLLITDRDGPTPGHLRRAAESIGAISAVLDPSTIVIATTSREVPEALTEISGHLTTLRSSSAAALHLEVPRLGQASATVGALTLALRQARGLLLDHFSGEVPVLTNLTPLTHIITKGSHVPMTPTTATTRPELRIGVVGVGARSDIARHFELPGRRCRITAAAEPHPDGAQRILARLGRDDITWTRSVSELIETGIDAALVTSPDDTHATVACELLRAGVPVYVEKPLATRLDDAAAILTTAYETGTKLYVGHNMRHMNVVRSMRDLIRKGTIGEVKAIWCRHFVGHGGDFYFKDWHATREHGTGLLLQKAAHDLDVMHWLADSHTTRVTAMGGLTVYGQITDRMDRSDQLMHEWFSLDNWPPLSQKGLNPVVDVEDISMMLMQLDSGVLASYQQCHYTPDYWRNYTVIGTEGRIENFGDSEGGHIKLWQHRSEWDPEGDATYPITGDARGHNDADILTTGEFIDFITESTPTDTSPLGAYHAVAAAIAATDSLRDGATPRDVPALAPEVISYFENNQVK</sequence>
<dbReference type="InterPro" id="IPR000600">
    <property type="entry name" value="ROK"/>
</dbReference>
<dbReference type="SUPFAM" id="SSF53067">
    <property type="entry name" value="Actin-like ATPase domain"/>
    <property type="match status" value="1"/>
</dbReference>
<dbReference type="InterPro" id="IPR036291">
    <property type="entry name" value="NAD(P)-bd_dom_sf"/>
</dbReference>
<evidence type="ECO:0000259" key="3">
    <source>
        <dbReference type="Pfam" id="PF09339"/>
    </source>
</evidence>
<dbReference type="PANTHER" id="PTHR43708:SF8">
    <property type="entry name" value="OXIDOREDUCTASE"/>
    <property type="match status" value="1"/>
</dbReference>
<dbReference type="Pfam" id="PF22725">
    <property type="entry name" value="GFO_IDH_MocA_C3"/>
    <property type="match status" value="1"/>
</dbReference>
<dbReference type="PANTHER" id="PTHR43708">
    <property type="entry name" value="CONSERVED EXPRESSED OXIDOREDUCTASE (EUROFUNG)"/>
    <property type="match status" value="1"/>
</dbReference>
<dbReference type="Gene3D" id="3.40.50.720">
    <property type="entry name" value="NAD(P)-binding Rossmann-like Domain"/>
    <property type="match status" value="1"/>
</dbReference>
<dbReference type="InterPro" id="IPR043129">
    <property type="entry name" value="ATPase_NBD"/>
</dbReference>
<feature type="domain" description="GFO/IDH/MocA-like oxidoreductase" evidence="4">
    <location>
        <begin position="500"/>
        <end position="655"/>
    </location>
</feature>
<dbReference type="SUPFAM" id="SSF51735">
    <property type="entry name" value="NAD(P)-binding Rossmann-fold domains"/>
    <property type="match status" value="1"/>
</dbReference>